<name>W4V1Z4_9FIRM</name>
<comment type="similarity">
    <text evidence="2">In the N-terminal section; belongs to the N-acetylglucosamine-1-phosphate uridyltransferase family.</text>
</comment>
<keyword evidence="3 10" id="KW-0808">Transferase</keyword>
<evidence type="ECO:0000313" key="11">
    <source>
        <dbReference type="Proteomes" id="UP000019109"/>
    </source>
</evidence>
<evidence type="ECO:0000256" key="7">
    <source>
        <dbReference type="ARBA" id="ARBA00048493"/>
    </source>
</evidence>
<dbReference type="AlphaFoldDB" id="W4V1Z4"/>
<dbReference type="GO" id="GO:0003977">
    <property type="term" value="F:UDP-N-acetylglucosamine diphosphorylase activity"/>
    <property type="evidence" value="ECO:0007669"/>
    <property type="project" value="UniProtKB-EC"/>
</dbReference>
<keyword evidence="5" id="KW-0012">Acyltransferase</keyword>
<keyword evidence="11" id="KW-1185">Reference proteome</keyword>
<keyword evidence="4" id="KW-0548">Nucleotidyltransferase</keyword>
<evidence type="ECO:0000256" key="8">
    <source>
        <dbReference type="ARBA" id="ARBA00049628"/>
    </source>
</evidence>
<dbReference type="InterPro" id="IPR050065">
    <property type="entry name" value="GlmU-like"/>
</dbReference>
<comment type="caution">
    <text evidence="10">The sequence shown here is derived from an EMBL/GenBank/DDBJ whole genome shotgun (WGS) entry which is preliminary data.</text>
</comment>
<dbReference type="Pfam" id="PF12804">
    <property type="entry name" value="NTP_transf_3"/>
    <property type="match status" value="1"/>
</dbReference>
<evidence type="ECO:0000313" key="10">
    <source>
        <dbReference type="EMBL" id="GAE87241.1"/>
    </source>
</evidence>
<dbReference type="PANTHER" id="PTHR43584">
    <property type="entry name" value="NUCLEOTIDYL TRANSFERASE"/>
    <property type="match status" value="1"/>
</dbReference>
<sequence>MGCLMAVILAAGEGKRMKSKKAKVVHEILGMPLVEWVYRSVKKAGIDEVVLVVGHKAEEVKEKMGTKPLRFSRKAIGNGACTYAGSGVSEQ</sequence>
<comment type="function">
    <text evidence="8">Catalyzes the last two sequential reactions in the de novo biosynthetic pathway for UDP-N-acetylglucosamine (UDP-GlcNAc). The C-terminal domain catalyzes the transfer of acetyl group from acetyl coenzyme A to glucosamine-1-phosphate (GlcN-1-P) to produce N-acetylglucosamine-1-phosphate (GlcNAc-1-P), which is converted into UDP-GlcNAc by the transfer of uridine 5-monophosphate (from uridine 5-triphosphate), a reaction catalyzed by the N-terminal domain.</text>
</comment>
<dbReference type="EMBL" id="BAVR01000005">
    <property type="protein sequence ID" value="GAE87241.1"/>
    <property type="molecule type" value="Genomic_DNA"/>
</dbReference>
<evidence type="ECO:0000259" key="9">
    <source>
        <dbReference type="Pfam" id="PF12804"/>
    </source>
</evidence>
<comment type="catalytic activity">
    <reaction evidence="6">
        <text>alpha-D-glucosamine 1-phosphate + acetyl-CoA = N-acetyl-alpha-D-glucosamine 1-phosphate + CoA + H(+)</text>
        <dbReference type="Rhea" id="RHEA:13725"/>
        <dbReference type="ChEBI" id="CHEBI:15378"/>
        <dbReference type="ChEBI" id="CHEBI:57287"/>
        <dbReference type="ChEBI" id="CHEBI:57288"/>
        <dbReference type="ChEBI" id="CHEBI:57776"/>
        <dbReference type="ChEBI" id="CHEBI:58516"/>
        <dbReference type="EC" id="2.3.1.157"/>
    </reaction>
</comment>
<accession>W4V1Z4</accession>
<dbReference type="PANTHER" id="PTHR43584:SF3">
    <property type="entry name" value="BIFUNCTIONAL PROTEIN GLMU"/>
    <property type="match status" value="1"/>
</dbReference>
<evidence type="ECO:0000256" key="1">
    <source>
        <dbReference type="ARBA" id="ARBA00007707"/>
    </source>
</evidence>
<feature type="domain" description="MobA-like NTP transferase" evidence="9">
    <location>
        <begin position="6"/>
        <end position="71"/>
    </location>
</feature>
<evidence type="ECO:0000256" key="4">
    <source>
        <dbReference type="ARBA" id="ARBA00022695"/>
    </source>
</evidence>
<evidence type="ECO:0000256" key="2">
    <source>
        <dbReference type="ARBA" id="ARBA00007947"/>
    </source>
</evidence>
<dbReference type="Proteomes" id="UP000019109">
    <property type="component" value="Unassembled WGS sequence"/>
</dbReference>
<proteinExistence type="inferred from homology"/>
<evidence type="ECO:0000256" key="5">
    <source>
        <dbReference type="ARBA" id="ARBA00023315"/>
    </source>
</evidence>
<dbReference type="InterPro" id="IPR029044">
    <property type="entry name" value="Nucleotide-diphossugar_trans"/>
</dbReference>
<organism evidence="10 11">
    <name type="scientific">Acetivibrio straminisolvens JCM 21531</name>
    <dbReference type="NCBI Taxonomy" id="1294263"/>
    <lineage>
        <taxon>Bacteria</taxon>
        <taxon>Bacillati</taxon>
        <taxon>Bacillota</taxon>
        <taxon>Clostridia</taxon>
        <taxon>Eubacteriales</taxon>
        <taxon>Oscillospiraceae</taxon>
        <taxon>Acetivibrio</taxon>
    </lineage>
</organism>
<comment type="catalytic activity">
    <reaction evidence="7">
        <text>N-acetyl-alpha-D-glucosamine 1-phosphate + UTP + H(+) = UDP-N-acetyl-alpha-D-glucosamine + diphosphate</text>
        <dbReference type="Rhea" id="RHEA:13509"/>
        <dbReference type="ChEBI" id="CHEBI:15378"/>
        <dbReference type="ChEBI" id="CHEBI:33019"/>
        <dbReference type="ChEBI" id="CHEBI:46398"/>
        <dbReference type="ChEBI" id="CHEBI:57705"/>
        <dbReference type="ChEBI" id="CHEBI:57776"/>
        <dbReference type="EC" id="2.7.7.23"/>
    </reaction>
</comment>
<protein>
    <submittedName>
        <fullName evidence="10">N-acetylglucosamine-1-phosphate uridyltransferase</fullName>
    </submittedName>
</protein>
<dbReference type="GO" id="GO:0019134">
    <property type="term" value="F:glucosamine-1-phosphate N-acetyltransferase activity"/>
    <property type="evidence" value="ECO:0007669"/>
    <property type="project" value="UniProtKB-EC"/>
</dbReference>
<dbReference type="STRING" id="1294263.JCM21531_594"/>
<dbReference type="SUPFAM" id="SSF53448">
    <property type="entry name" value="Nucleotide-diphospho-sugar transferases"/>
    <property type="match status" value="1"/>
</dbReference>
<dbReference type="Gene3D" id="3.90.550.10">
    <property type="entry name" value="Spore Coat Polysaccharide Biosynthesis Protein SpsA, Chain A"/>
    <property type="match status" value="1"/>
</dbReference>
<evidence type="ECO:0000256" key="6">
    <source>
        <dbReference type="ARBA" id="ARBA00048247"/>
    </source>
</evidence>
<dbReference type="InterPro" id="IPR025877">
    <property type="entry name" value="MobA-like_NTP_Trfase"/>
</dbReference>
<reference evidence="10" key="1">
    <citation type="journal article" date="2014" name="Genome Announc.">
        <title>Draft Genome Sequence of Clostridium straminisolvens Strain JCM 21531T, Isolated from a Cellulose-Degrading Bacterial Community.</title>
        <authorList>
            <person name="Yuki M."/>
            <person name="Oshima K."/>
            <person name="Suda W."/>
            <person name="Sakamoto M."/>
            <person name="Kitamura K."/>
            <person name="Iida T."/>
            <person name="Hattori M."/>
            <person name="Ohkuma M."/>
        </authorList>
    </citation>
    <scope>NUCLEOTIDE SEQUENCE [LARGE SCALE GENOMIC DNA]</scope>
    <source>
        <strain evidence="10">JCM 21531</strain>
    </source>
</reference>
<comment type="similarity">
    <text evidence="1">In the C-terminal section; belongs to the transferase hexapeptide repeat family.</text>
</comment>
<evidence type="ECO:0000256" key="3">
    <source>
        <dbReference type="ARBA" id="ARBA00022679"/>
    </source>
</evidence>
<gene>
    <name evidence="10" type="ORF">JCM21531_594</name>
</gene>